<dbReference type="GO" id="GO:1902201">
    <property type="term" value="P:negative regulation of bacterial-type flagellum-dependent cell motility"/>
    <property type="evidence" value="ECO:0007669"/>
    <property type="project" value="TreeGrafter"/>
</dbReference>
<keyword evidence="6" id="KW-1185">Reference proteome</keyword>
<accession>E8LZX4</accession>
<dbReference type="CDD" id="cd01949">
    <property type="entry name" value="GGDEF"/>
    <property type="match status" value="1"/>
</dbReference>
<dbReference type="Pfam" id="PF00990">
    <property type="entry name" value="GGDEF"/>
    <property type="match status" value="1"/>
</dbReference>
<dbReference type="GO" id="GO:0052621">
    <property type="term" value="F:diguanylate cyclase activity"/>
    <property type="evidence" value="ECO:0007669"/>
    <property type="project" value="UniProtKB-EC"/>
</dbReference>
<dbReference type="STRING" id="945543.VIBR0546_21355"/>
<dbReference type="Pfam" id="PF05228">
    <property type="entry name" value="CHASE4"/>
    <property type="match status" value="1"/>
</dbReference>
<organism evidence="5 6">
    <name type="scientific">Vibrio brasiliensis LMG 20546</name>
    <dbReference type="NCBI Taxonomy" id="945543"/>
    <lineage>
        <taxon>Bacteria</taxon>
        <taxon>Pseudomonadati</taxon>
        <taxon>Pseudomonadota</taxon>
        <taxon>Gammaproteobacteria</taxon>
        <taxon>Vibrionales</taxon>
        <taxon>Vibrionaceae</taxon>
        <taxon>Vibrio</taxon>
        <taxon>Vibrio oreintalis group</taxon>
    </lineage>
</organism>
<gene>
    <name evidence="5" type="ORF">VIBR0546_21355</name>
</gene>
<proteinExistence type="predicted"/>
<protein>
    <recommendedName>
        <fullName evidence="2">diguanylate cyclase</fullName>
        <ecNumber evidence="2">2.7.7.65</ecNumber>
    </recommendedName>
</protein>
<comment type="caution">
    <text evidence="5">The sequence shown here is derived from an EMBL/GenBank/DDBJ whole genome shotgun (WGS) entry which is preliminary data.</text>
</comment>
<dbReference type="InterPro" id="IPR050469">
    <property type="entry name" value="Diguanylate_Cyclase"/>
</dbReference>
<dbReference type="Gene3D" id="3.30.70.270">
    <property type="match status" value="1"/>
</dbReference>
<dbReference type="SMART" id="SM00267">
    <property type="entry name" value="GGDEF"/>
    <property type="match status" value="1"/>
</dbReference>
<reference evidence="5 6" key="1">
    <citation type="journal article" date="2012" name="Int. J. Syst. Evol. Microbiol.">
        <title>Vibrio caribbeanicus sp. nov., isolated from the marine sponge Scleritoderma cyanea.</title>
        <authorList>
            <person name="Hoffmann M."/>
            <person name="Monday S.R."/>
            <person name="Allard M.W."/>
            <person name="Strain E.A."/>
            <person name="Whittaker P."/>
            <person name="Naum M."/>
            <person name="McCarthy P.J."/>
            <person name="Lopez J.V."/>
            <person name="Fischer M."/>
            <person name="Brown E.W."/>
        </authorList>
    </citation>
    <scope>NUCLEOTIDE SEQUENCE [LARGE SCALE GENOMIC DNA]</scope>
    <source>
        <strain evidence="5 6">LMG 20546</strain>
    </source>
</reference>
<dbReference type="GO" id="GO:0043709">
    <property type="term" value="P:cell adhesion involved in single-species biofilm formation"/>
    <property type="evidence" value="ECO:0007669"/>
    <property type="project" value="TreeGrafter"/>
</dbReference>
<dbReference type="EMBL" id="AEVS01000109">
    <property type="protein sequence ID" value="EGA63721.1"/>
    <property type="molecule type" value="Genomic_DNA"/>
</dbReference>
<evidence type="ECO:0000259" key="4">
    <source>
        <dbReference type="PROSITE" id="PS50887"/>
    </source>
</evidence>
<dbReference type="Proteomes" id="UP000004371">
    <property type="component" value="Unassembled WGS sequence"/>
</dbReference>
<evidence type="ECO:0000256" key="3">
    <source>
        <dbReference type="ARBA" id="ARBA00034247"/>
    </source>
</evidence>
<name>E8LZX4_9VIBR</name>
<dbReference type="PROSITE" id="PS50887">
    <property type="entry name" value="GGDEF"/>
    <property type="match status" value="1"/>
</dbReference>
<sequence length="439" mass="49526">MLACTIYFLSVINTQAEEDVLKRVELAITLERRHREHIVSEYTYWDEAYTKIIVEKDADWIEVNTGKYLADAYEYDFTVGIREGDQKAFYFIADDMVQLSFDDVYSSSLRFMKELSSRSNQETKTASSFFMLGEDLYLVTGAPLIDETLSEPREGTYIAAGKRVDADYLKTLTESYHLPSLTLVNSTTRAPGMDIYSLQDALGATIANLAWKHQNTSHEVFPILLLLVSVVLGVSVYIVRRIILEDSVARNSYERKLYIAATTDPLTKVSNRSHFFEVGERLLRNEEQPLAVVLIDIDHFKKINDKYGHHVGDAALSSFAEICCREIRASDVIGRIGGEEFAVILRNVTPEIAHVITERIRNSVAERYFEADGVKLLMTISIGVVYSEQEHHLESLIKEADSALYQAKAGGRNRVVMSGVAGEAIRSKLSNDIRIYSVS</sequence>
<dbReference type="PANTHER" id="PTHR45138:SF9">
    <property type="entry name" value="DIGUANYLATE CYCLASE DGCM-RELATED"/>
    <property type="match status" value="1"/>
</dbReference>
<feature type="domain" description="GGDEF" evidence="4">
    <location>
        <begin position="288"/>
        <end position="420"/>
    </location>
</feature>
<dbReference type="InterPro" id="IPR029787">
    <property type="entry name" value="Nucleotide_cyclase"/>
</dbReference>
<evidence type="ECO:0000256" key="1">
    <source>
        <dbReference type="ARBA" id="ARBA00001946"/>
    </source>
</evidence>
<dbReference type="PANTHER" id="PTHR45138">
    <property type="entry name" value="REGULATORY COMPONENTS OF SENSORY TRANSDUCTION SYSTEM"/>
    <property type="match status" value="1"/>
</dbReference>
<dbReference type="InterPro" id="IPR043128">
    <property type="entry name" value="Rev_trsase/Diguanyl_cyclase"/>
</dbReference>
<dbReference type="NCBIfam" id="TIGR00254">
    <property type="entry name" value="GGDEF"/>
    <property type="match status" value="1"/>
</dbReference>
<dbReference type="InterPro" id="IPR000160">
    <property type="entry name" value="GGDEF_dom"/>
</dbReference>
<comment type="cofactor">
    <cofactor evidence="1">
        <name>Mg(2+)</name>
        <dbReference type="ChEBI" id="CHEBI:18420"/>
    </cofactor>
</comment>
<comment type="catalytic activity">
    <reaction evidence="3">
        <text>2 GTP = 3',3'-c-di-GMP + 2 diphosphate</text>
        <dbReference type="Rhea" id="RHEA:24898"/>
        <dbReference type="ChEBI" id="CHEBI:33019"/>
        <dbReference type="ChEBI" id="CHEBI:37565"/>
        <dbReference type="ChEBI" id="CHEBI:58805"/>
        <dbReference type="EC" id="2.7.7.65"/>
    </reaction>
</comment>
<evidence type="ECO:0000256" key="2">
    <source>
        <dbReference type="ARBA" id="ARBA00012528"/>
    </source>
</evidence>
<dbReference type="AlphaFoldDB" id="E8LZX4"/>
<dbReference type="EC" id="2.7.7.65" evidence="2"/>
<dbReference type="InterPro" id="IPR007892">
    <property type="entry name" value="CHASE4"/>
</dbReference>
<dbReference type="FunFam" id="3.30.70.270:FF:000001">
    <property type="entry name" value="Diguanylate cyclase domain protein"/>
    <property type="match status" value="1"/>
</dbReference>
<dbReference type="SUPFAM" id="SSF55073">
    <property type="entry name" value="Nucleotide cyclase"/>
    <property type="match status" value="1"/>
</dbReference>
<evidence type="ECO:0000313" key="5">
    <source>
        <dbReference type="EMBL" id="EGA63721.1"/>
    </source>
</evidence>
<dbReference type="eggNOG" id="COG3706">
    <property type="taxonomic scope" value="Bacteria"/>
</dbReference>
<dbReference type="GO" id="GO:0005886">
    <property type="term" value="C:plasma membrane"/>
    <property type="evidence" value="ECO:0007669"/>
    <property type="project" value="TreeGrafter"/>
</dbReference>
<evidence type="ECO:0000313" key="6">
    <source>
        <dbReference type="Proteomes" id="UP000004371"/>
    </source>
</evidence>